<comment type="catalytic activity">
    <reaction evidence="5">
        <text>XMP + diphosphate = xanthine + 5-phospho-alpha-D-ribose 1-diphosphate</text>
        <dbReference type="Rhea" id="RHEA:10800"/>
        <dbReference type="ChEBI" id="CHEBI:17712"/>
        <dbReference type="ChEBI" id="CHEBI:33019"/>
        <dbReference type="ChEBI" id="CHEBI:57464"/>
        <dbReference type="ChEBI" id="CHEBI:58017"/>
        <dbReference type="EC" id="2.4.2.22"/>
    </reaction>
</comment>
<dbReference type="GO" id="GO:0006166">
    <property type="term" value="P:purine ribonucleoside salvage"/>
    <property type="evidence" value="ECO:0007669"/>
    <property type="project" value="UniProtKB-KW"/>
</dbReference>
<evidence type="ECO:0000256" key="4">
    <source>
        <dbReference type="ARBA" id="ARBA00022726"/>
    </source>
</evidence>
<comment type="function">
    <text evidence="5">Converts the preformed base xanthine, a product of nucleic acid breakdown, to xanthosine 5'-monophosphate (XMP), so it can be reused for RNA or DNA synthesis.</text>
</comment>
<dbReference type="GO" id="GO:0032265">
    <property type="term" value="P:XMP salvage"/>
    <property type="evidence" value="ECO:0007669"/>
    <property type="project" value="UniProtKB-UniRule"/>
</dbReference>
<comment type="pathway">
    <text evidence="5">Purine metabolism; XMP biosynthesis via salvage pathway; XMP from xanthine: step 1/1.</text>
</comment>
<dbReference type="CDD" id="cd06223">
    <property type="entry name" value="PRTases_typeI"/>
    <property type="match status" value="1"/>
</dbReference>
<comment type="subcellular location">
    <subcellularLocation>
        <location evidence="5">Cytoplasm</location>
    </subcellularLocation>
</comment>
<dbReference type="SUPFAM" id="SSF53271">
    <property type="entry name" value="PRTase-like"/>
    <property type="match status" value="1"/>
</dbReference>
<evidence type="ECO:0000256" key="6">
    <source>
        <dbReference type="NCBIfam" id="TIGR01744"/>
    </source>
</evidence>
<protein>
    <recommendedName>
        <fullName evidence="5 6">Xanthine phosphoribosyltransferase</fullName>
        <shortName evidence="5">XPRTase</shortName>
        <ecNumber evidence="5 6">2.4.2.22</ecNumber>
    </recommendedName>
</protein>
<dbReference type="GO" id="GO:0000310">
    <property type="term" value="F:xanthine phosphoribosyltransferase activity"/>
    <property type="evidence" value="ECO:0007669"/>
    <property type="project" value="UniProtKB-UniRule"/>
</dbReference>
<dbReference type="HAMAP" id="MF_01184">
    <property type="entry name" value="XPRTase"/>
    <property type="match status" value="1"/>
</dbReference>
<dbReference type="InterPro" id="IPR050118">
    <property type="entry name" value="Pur/Pyrimidine_PRTase"/>
</dbReference>
<feature type="binding site" evidence="5">
    <location>
        <position position="156"/>
    </location>
    <ligand>
        <name>xanthine</name>
        <dbReference type="ChEBI" id="CHEBI:17712"/>
    </ligand>
</feature>
<keyword evidence="9" id="KW-1185">Reference proteome</keyword>
<feature type="binding site" evidence="5">
    <location>
        <position position="27"/>
    </location>
    <ligand>
        <name>xanthine</name>
        <dbReference type="ChEBI" id="CHEBI:17712"/>
    </ligand>
</feature>
<sequence>MEGLKERIRREGKILGNGILKVDSFLNHQVDPAFMLAVGGALASKFGAFGITKVLTAEISGIAPALTTALALGVRVVYARKTRPITMPTDIYIQRAPSHTKGKIVELMISPEFLHPGDQVLIVDDFLASGATINALIRLAEGAGAKVSGVGTVIEKKFEGGREALEVFGYPVHSLVTIERMSEDEIVFAD</sequence>
<dbReference type="Proteomes" id="UP000030700">
    <property type="component" value="Unassembled WGS sequence"/>
</dbReference>
<dbReference type="EMBL" id="DF820457">
    <property type="protein sequence ID" value="GAK51399.1"/>
    <property type="molecule type" value="Genomic_DNA"/>
</dbReference>
<evidence type="ECO:0000313" key="9">
    <source>
        <dbReference type="Proteomes" id="UP000030700"/>
    </source>
</evidence>
<name>A0A081BLY3_9BACT</name>
<feature type="domain" description="Phosphoribosyltransferase" evidence="7">
    <location>
        <begin position="32"/>
        <end position="157"/>
    </location>
</feature>
<dbReference type="PANTHER" id="PTHR43864:SF1">
    <property type="entry name" value="XANTHINE PHOSPHORIBOSYLTRANSFERASE"/>
    <property type="match status" value="1"/>
</dbReference>
<dbReference type="Pfam" id="PF00156">
    <property type="entry name" value="Pribosyltran"/>
    <property type="match status" value="1"/>
</dbReference>
<keyword evidence="3 5" id="KW-0808">Transferase</keyword>
<reference evidence="8" key="1">
    <citation type="journal article" date="2015" name="PeerJ">
        <title>First genomic representation of candidate bacterial phylum KSB3 points to enhanced environmental sensing as a trigger of wastewater bulking.</title>
        <authorList>
            <person name="Sekiguchi Y."/>
            <person name="Ohashi A."/>
            <person name="Parks D.H."/>
            <person name="Yamauchi T."/>
            <person name="Tyson G.W."/>
            <person name="Hugenholtz P."/>
        </authorList>
    </citation>
    <scope>NUCLEOTIDE SEQUENCE [LARGE SCALE GENOMIC DNA]</scope>
</reference>
<dbReference type="GO" id="GO:0046110">
    <property type="term" value="P:xanthine metabolic process"/>
    <property type="evidence" value="ECO:0007669"/>
    <property type="project" value="UniProtKB-UniRule"/>
</dbReference>
<dbReference type="GO" id="GO:0005737">
    <property type="term" value="C:cytoplasm"/>
    <property type="evidence" value="ECO:0007669"/>
    <property type="project" value="UniProtKB-SubCell"/>
</dbReference>
<dbReference type="InterPro" id="IPR000836">
    <property type="entry name" value="PRTase_dom"/>
</dbReference>
<dbReference type="EC" id="2.4.2.22" evidence="5 6"/>
<gene>
    <name evidence="5" type="primary">xpt</name>
    <name evidence="8" type="ORF">U14_02643</name>
</gene>
<evidence type="ECO:0000256" key="5">
    <source>
        <dbReference type="HAMAP-Rule" id="MF_01184"/>
    </source>
</evidence>
<dbReference type="HOGENOM" id="CLU_099015_0_0_0"/>
<organism evidence="8">
    <name type="scientific">Candidatus Moduliflexus flocculans</name>
    <dbReference type="NCBI Taxonomy" id="1499966"/>
    <lineage>
        <taxon>Bacteria</taxon>
        <taxon>Candidatus Moduliflexota</taxon>
        <taxon>Candidatus Moduliflexia</taxon>
        <taxon>Candidatus Moduliflexales</taxon>
        <taxon>Candidatus Moduliflexaceae</taxon>
    </lineage>
</organism>
<dbReference type="InterPro" id="IPR029057">
    <property type="entry name" value="PRTase-like"/>
</dbReference>
<dbReference type="NCBIfam" id="TIGR01744">
    <property type="entry name" value="XPRTase"/>
    <property type="match status" value="1"/>
</dbReference>
<dbReference type="UniPathway" id="UPA00602">
    <property type="reaction ID" value="UER00658"/>
</dbReference>
<evidence type="ECO:0000259" key="7">
    <source>
        <dbReference type="Pfam" id="PF00156"/>
    </source>
</evidence>
<keyword evidence="2 5" id="KW-0328">Glycosyltransferase</keyword>
<keyword evidence="1 5" id="KW-0963">Cytoplasm</keyword>
<evidence type="ECO:0000256" key="1">
    <source>
        <dbReference type="ARBA" id="ARBA00022490"/>
    </source>
</evidence>
<dbReference type="STRING" id="1499966.U14_02643"/>
<evidence type="ECO:0000313" key="8">
    <source>
        <dbReference type="EMBL" id="GAK51399.1"/>
    </source>
</evidence>
<dbReference type="PANTHER" id="PTHR43864">
    <property type="entry name" value="HYPOXANTHINE/GUANINE PHOSPHORIBOSYLTRANSFERASE"/>
    <property type="match status" value="1"/>
</dbReference>
<keyword evidence="4 5" id="KW-0660">Purine salvage</keyword>
<dbReference type="InterPro" id="IPR010079">
    <property type="entry name" value="Xanthine_PRibTrfase"/>
</dbReference>
<comment type="similarity">
    <text evidence="5">Belongs to the purine/pyrimidine phosphoribosyltransferase family. Xpt subfamily.</text>
</comment>
<dbReference type="Gene3D" id="3.40.50.2020">
    <property type="match status" value="1"/>
</dbReference>
<evidence type="ECO:0000256" key="3">
    <source>
        <dbReference type="ARBA" id="ARBA00022679"/>
    </source>
</evidence>
<dbReference type="AlphaFoldDB" id="A0A081BLY3"/>
<dbReference type="NCBIfam" id="NF006671">
    <property type="entry name" value="PRK09219.1"/>
    <property type="match status" value="1"/>
</dbReference>
<evidence type="ECO:0000256" key="2">
    <source>
        <dbReference type="ARBA" id="ARBA00022676"/>
    </source>
</evidence>
<accession>A0A081BLY3</accession>
<feature type="binding site" evidence="5">
    <location>
        <begin position="128"/>
        <end position="132"/>
    </location>
    <ligand>
        <name>5-phospho-alpha-D-ribose 1-diphosphate</name>
        <dbReference type="ChEBI" id="CHEBI:58017"/>
    </ligand>
</feature>
<comment type="subunit">
    <text evidence="5">Homodimer.</text>
</comment>
<feature type="binding site" evidence="5">
    <location>
        <position position="20"/>
    </location>
    <ligand>
        <name>xanthine</name>
        <dbReference type="ChEBI" id="CHEBI:17712"/>
    </ligand>
</feature>
<proteinExistence type="inferred from homology"/>